<feature type="region of interest" description="Disordered" evidence="1">
    <location>
        <begin position="1"/>
        <end position="35"/>
    </location>
</feature>
<reference evidence="2 5" key="1">
    <citation type="journal article" date="2011" name="Nature">
        <title>The Medicago genome provides insight into the evolution of rhizobial symbioses.</title>
        <authorList>
            <person name="Young N.D."/>
            <person name="Debelle F."/>
            <person name="Oldroyd G.E."/>
            <person name="Geurts R."/>
            <person name="Cannon S.B."/>
            <person name="Udvardi M.K."/>
            <person name="Benedito V.A."/>
            <person name="Mayer K.F."/>
            <person name="Gouzy J."/>
            <person name="Schoof H."/>
            <person name="Van de Peer Y."/>
            <person name="Proost S."/>
            <person name="Cook D.R."/>
            <person name="Meyers B.C."/>
            <person name="Spannagl M."/>
            <person name="Cheung F."/>
            <person name="De Mita S."/>
            <person name="Krishnakumar V."/>
            <person name="Gundlach H."/>
            <person name="Zhou S."/>
            <person name="Mudge J."/>
            <person name="Bharti A.K."/>
            <person name="Murray J.D."/>
            <person name="Naoumkina M.A."/>
            <person name="Rosen B."/>
            <person name="Silverstein K.A."/>
            <person name="Tang H."/>
            <person name="Rombauts S."/>
            <person name="Zhao P.X."/>
            <person name="Zhou P."/>
            <person name="Barbe V."/>
            <person name="Bardou P."/>
            <person name="Bechner M."/>
            <person name="Bellec A."/>
            <person name="Berger A."/>
            <person name="Berges H."/>
            <person name="Bidwell S."/>
            <person name="Bisseling T."/>
            <person name="Choisne N."/>
            <person name="Couloux A."/>
            <person name="Denny R."/>
            <person name="Deshpande S."/>
            <person name="Dai X."/>
            <person name="Doyle J.J."/>
            <person name="Dudez A.M."/>
            <person name="Farmer A.D."/>
            <person name="Fouteau S."/>
            <person name="Franken C."/>
            <person name="Gibelin C."/>
            <person name="Gish J."/>
            <person name="Goldstein S."/>
            <person name="Gonzalez A.J."/>
            <person name="Green P.J."/>
            <person name="Hallab A."/>
            <person name="Hartog M."/>
            <person name="Hua A."/>
            <person name="Humphray S.J."/>
            <person name="Jeong D.H."/>
            <person name="Jing Y."/>
            <person name="Jocker A."/>
            <person name="Kenton S.M."/>
            <person name="Kim D.J."/>
            <person name="Klee K."/>
            <person name="Lai H."/>
            <person name="Lang C."/>
            <person name="Lin S."/>
            <person name="Macmil S.L."/>
            <person name="Magdelenat G."/>
            <person name="Matthews L."/>
            <person name="McCorrison J."/>
            <person name="Monaghan E.L."/>
            <person name="Mun J.H."/>
            <person name="Najar F.Z."/>
            <person name="Nicholson C."/>
            <person name="Noirot C."/>
            <person name="O'Bleness M."/>
            <person name="Paule C.R."/>
            <person name="Poulain J."/>
            <person name="Prion F."/>
            <person name="Qin B."/>
            <person name="Qu C."/>
            <person name="Retzel E.F."/>
            <person name="Riddle C."/>
            <person name="Sallet E."/>
            <person name="Samain S."/>
            <person name="Samson N."/>
            <person name="Sanders I."/>
            <person name="Saurat O."/>
            <person name="Scarpelli C."/>
            <person name="Schiex T."/>
            <person name="Segurens B."/>
            <person name="Severin A.J."/>
            <person name="Sherrier D.J."/>
            <person name="Shi R."/>
            <person name="Sims S."/>
            <person name="Singer S.R."/>
            <person name="Sinharoy S."/>
            <person name="Sterck L."/>
            <person name="Viollet A."/>
            <person name="Wang B.B."/>
            <person name="Wang K."/>
            <person name="Wang M."/>
            <person name="Wang X."/>
            <person name="Warfsmann J."/>
            <person name="Weissenbach J."/>
            <person name="White D.D."/>
            <person name="White J.D."/>
            <person name="Wiley G.B."/>
            <person name="Wincker P."/>
            <person name="Xing Y."/>
            <person name="Yang L."/>
            <person name="Yao Z."/>
            <person name="Ying F."/>
            <person name="Zhai J."/>
            <person name="Zhou L."/>
            <person name="Zuber A."/>
            <person name="Denarie J."/>
            <person name="Dixon R.A."/>
            <person name="May G.D."/>
            <person name="Schwartz D.C."/>
            <person name="Rogers J."/>
            <person name="Quetier F."/>
            <person name="Town C.D."/>
            <person name="Roe B.A."/>
        </authorList>
    </citation>
    <scope>NUCLEOTIDE SEQUENCE [LARGE SCALE GENOMIC DNA]</scope>
    <source>
        <strain evidence="2">A17</strain>
        <strain evidence="4 5">cv. Jemalong A17</strain>
    </source>
</reference>
<protein>
    <submittedName>
        <fullName evidence="2">Nucleoporin-like protein</fullName>
    </submittedName>
</protein>
<evidence type="ECO:0000313" key="3">
    <source>
        <dbReference type="EMBL" id="RHN74774.1"/>
    </source>
</evidence>
<dbReference type="GO" id="GO:0071763">
    <property type="term" value="P:nuclear membrane organization"/>
    <property type="evidence" value="ECO:0000318"/>
    <property type="project" value="GO_Central"/>
</dbReference>
<dbReference type="Gramene" id="rna10887">
    <property type="protein sequence ID" value="RHN74774.1"/>
    <property type="gene ID" value="gene10887"/>
</dbReference>
<dbReference type="KEGG" id="mtr:25487141"/>
<accession>A0A072V8X9</accession>
<dbReference type="OrthoDB" id="653151at2759"/>
<gene>
    <name evidence="4" type="primary">25487141</name>
    <name evidence="2" type="ordered locus">MTR_2g072590</name>
    <name evidence="3" type="ORF">MtrunA17_Chr2g0313971</name>
</gene>
<dbReference type="EMBL" id="CM001218">
    <property type="protein sequence ID" value="KEH38489.1"/>
    <property type="molecule type" value="Genomic_DNA"/>
</dbReference>
<dbReference type="PANTHER" id="PTHR33416:SF18">
    <property type="entry name" value="NUCLEOPORIN-LIKE PROTEIN"/>
    <property type="match status" value="1"/>
</dbReference>
<dbReference type="STRING" id="3880.A0A072V8X9"/>
<reference evidence="3" key="4">
    <citation type="journal article" date="2018" name="Nat. Plants">
        <title>Whole-genome landscape of Medicago truncatula symbiotic genes.</title>
        <authorList>
            <person name="Pecrix Y."/>
            <person name="Gamas P."/>
            <person name="Carrere S."/>
        </authorList>
    </citation>
    <scope>NUCLEOTIDE SEQUENCE</scope>
    <source>
        <tissue evidence="3">Leaves</tissue>
    </source>
</reference>
<feature type="compositionally biased region" description="Polar residues" evidence="1">
    <location>
        <begin position="101"/>
        <end position="115"/>
    </location>
</feature>
<proteinExistence type="predicted"/>
<sequence length="717" mass="78697">MDQITTVPEQRGAGGKLRKPLPRKPPSTPYARPSSNRRWISKLVNPAYRIIADGATRFLPSFFSTPDSVENQDKQGTGEQHKKDFLLKTNLHLPPSELSKMASTGGESSKPNSSFDFVLPRRVEKGEQHEKNRLSDIEQLVKGTKFTRDEFNHIVEILNSRAIDVLNVEQGNGHTNLTSRQDDGGVLAARKLPKVFNERKHEESNAAIQGSSTPCMSKGWDEIGASPVEIARAYMGSQASEASPNCKNMVQTVESTILLNDKAGTKPYDPSPSKKSTTCWPGVVVQDAYATPQSQGSKYGFLNHPRTPYSRTLLTKSKSKLIQTQGNYSHISSTPLRQSQTSLYLKEKSEVGASESGYGSVGPIRRTRHKFGVQSTSWRPEYSSMNSSQRGNSGFIECSTPTVATSMDLGGMSSTRKPVGFERSVPTVHMHTSLMAKKILEHIDRNIPTPKEKSAELKLATNWKNAESSENTSTSNVDNGFVKLKDVGPFKYDEFGGMISTLRNEDEGNCNADIQPRESTDKSKDITKEGTLASDLNVHRSIPRLTNDAKATQNFGSSQMFSLKSTDKDDLMSLPSVNQYPSLVNQEKKTVANNAANKPVLAPITIKKPESKWTLASDNSSGFTFPVTATSSVFSEPPTPSIMPLLFSTGNQHQSEETTSTQLSYSFGVKKLNPAVVFSFPSTSNTVDNDAGVIKYNFGSTDNPRLSFSFEKTAVDC</sequence>
<dbReference type="AlphaFoldDB" id="A0A072V8X9"/>
<dbReference type="HOGENOM" id="CLU_009670_0_0_1"/>
<dbReference type="GO" id="GO:0005635">
    <property type="term" value="C:nuclear envelope"/>
    <property type="evidence" value="ECO:0000318"/>
    <property type="project" value="GO_Central"/>
</dbReference>
<evidence type="ECO:0000313" key="4">
    <source>
        <dbReference type="EnsemblPlants" id="KEH38489"/>
    </source>
</evidence>
<evidence type="ECO:0000313" key="2">
    <source>
        <dbReference type="EMBL" id="KEH38489.1"/>
    </source>
</evidence>
<evidence type="ECO:0000313" key="5">
    <source>
        <dbReference type="Proteomes" id="UP000002051"/>
    </source>
</evidence>
<dbReference type="PANTHER" id="PTHR33416">
    <property type="entry name" value="NUCLEAR PORE COMPLEX PROTEIN NUP1"/>
    <property type="match status" value="1"/>
</dbReference>
<dbReference type="Proteomes" id="UP000002051">
    <property type="component" value="Chromosome 2"/>
</dbReference>
<dbReference type="EMBL" id="PSQE01000002">
    <property type="protein sequence ID" value="RHN74774.1"/>
    <property type="molecule type" value="Genomic_DNA"/>
</dbReference>
<dbReference type="EnsemblPlants" id="KEH38489">
    <property type="protein sequence ID" value="KEH38489"/>
    <property type="gene ID" value="MTR_2g072590"/>
</dbReference>
<keyword evidence="5" id="KW-1185">Reference proteome</keyword>
<reference evidence="4" key="3">
    <citation type="submission" date="2015-04" db="UniProtKB">
        <authorList>
            <consortium name="EnsemblPlants"/>
        </authorList>
    </citation>
    <scope>IDENTIFICATION</scope>
    <source>
        <strain evidence="4">cv. Jemalong A17</strain>
    </source>
</reference>
<organism evidence="2 5">
    <name type="scientific">Medicago truncatula</name>
    <name type="common">Barrel medic</name>
    <name type="synonym">Medicago tribuloides</name>
    <dbReference type="NCBI Taxonomy" id="3880"/>
    <lineage>
        <taxon>Eukaryota</taxon>
        <taxon>Viridiplantae</taxon>
        <taxon>Streptophyta</taxon>
        <taxon>Embryophyta</taxon>
        <taxon>Tracheophyta</taxon>
        <taxon>Spermatophyta</taxon>
        <taxon>Magnoliopsida</taxon>
        <taxon>eudicotyledons</taxon>
        <taxon>Gunneridae</taxon>
        <taxon>Pentapetalae</taxon>
        <taxon>rosids</taxon>
        <taxon>fabids</taxon>
        <taxon>Fabales</taxon>
        <taxon>Fabaceae</taxon>
        <taxon>Papilionoideae</taxon>
        <taxon>50 kb inversion clade</taxon>
        <taxon>NPAAA clade</taxon>
        <taxon>Hologalegina</taxon>
        <taxon>IRL clade</taxon>
        <taxon>Trifolieae</taxon>
        <taxon>Medicago</taxon>
    </lineage>
</organism>
<name>A0A072V8X9_MEDTR</name>
<feature type="region of interest" description="Disordered" evidence="1">
    <location>
        <begin position="91"/>
        <end position="118"/>
    </location>
</feature>
<reference evidence="2 5" key="2">
    <citation type="journal article" date="2014" name="BMC Genomics">
        <title>An improved genome release (version Mt4.0) for the model legume Medicago truncatula.</title>
        <authorList>
            <person name="Tang H."/>
            <person name="Krishnakumar V."/>
            <person name="Bidwell S."/>
            <person name="Rosen B."/>
            <person name="Chan A."/>
            <person name="Zhou S."/>
            <person name="Gentzbittel L."/>
            <person name="Childs K.L."/>
            <person name="Yandell M."/>
            <person name="Gundlach H."/>
            <person name="Mayer K.F."/>
            <person name="Schwartz D.C."/>
            <person name="Town C.D."/>
        </authorList>
    </citation>
    <scope>GENOME REANNOTATION</scope>
    <source>
        <strain evidence="2">A17</strain>
        <strain evidence="4 5">cv. Jemalong A17</strain>
    </source>
</reference>
<evidence type="ECO:0000256" key="1">
    <source>
        <dbReference type="SAM" id="MobiDB-lite"/>
    </source>
</evidence>
<dbReference type="Proteomes" id="UP000265566">
    <property type="component" value="Chromosome 2"/>
</dbReference>